<dbReference type="GeneID" id="60695618"/>
<keyword evidence="8" id="KW-0969">Cilium</keyword>
<dbReference type="KEGG" id="atx:GCD22_01238"/>
<dbReference type="Proteomes" id="UP000363590">
    <property type="component" value="Chromosome"/>
</dbReference>
<keyword evidence="6 7" id="KW-0472">Membrane</keyword>
<evidence type="ECO:0000313" key="8">
    <source>
        <dbReference type="EMBL" id="QFX95629.1"/>
    </source>
</evidence>
<protein>
    <submittedName>
        <fullName evidence="8">Flagellar biosynthetic protein FliR</fullName>
    </submittedName>
</protein>
<feature type="transmembrane region" description="Helical" evidence="7">
    <location>
        <begin position="45"/>
        <end position="67"/>
    </location>
</feature>
<dbReference type="PANTHER" id="PTHR30065">
    <property type="entry name" value="FLAGELLAR BIOSYNTHETIC PROTEIN FLIR"/>
    <property type="match status" value="1"/>
</dbReference>
<keyword evidence="3" id="KW-1003">Cell membrane</keyword>
<dbReference type="PANTHER" id="PTHR30065:SF8">
    <property type="entry name" value="FLAGELLAR BIOSYNTHETIC PROTEIN FLIR"/>
    <property type="match status" value="1"/>
</dbReference>
<comment type="subcellular location">
    <subcellularLocation>
        <location evidence="1">Cell membrane</location>
        <topology evidence="1">Multi-pass membrane protein</topology>
    </subcellularLocation>
</comment>
<keyword evidence="8" id="KW-0966">Cell projection</keyword>
<dbReference type="GO" id="GO:0006605">
    <property type="term" value="P:protein targeting"/>
    <property type="evidence" value="ECO:0007669"/>
    <property type="project" value="InterPro"/>
</dbReference>
<feature type="transmembrane region" description="Helical" evidence="7">
    <location>
        <begin position="129"/>
        <end position="152"/>
    </location>
</feature>
<keyword evidence="8" id="KW-0282">Flagellum</keyword>
<proteinExistence type="inferred from homology"/>
<evidence type="ECO:0000256" key="1">
    <source>
        <dbReference type="ARBA" id="ARBA00004651"/>
    </source>
</evidence>
<organism evidence="8 9">
    <name type="scientific">Acidithiobacillus thiooxidans ATCC 19377</name>
    <dbReference type="NCBI Taxonomy" id="637390"/>
    <lineage>
        <taxon>Bacteria</taxon>
        <taxon>Pseudomonadati</taxon>
        <taxon>Pseudomonadota</taxon>
        <taxon>Acidithiobacillia</taxon>
        <taxon>Acidithiobacillales</taxon>
        <taxon>Acidithiobacillaceae</taxon>
        <taxon>Acidithiobacillus</taxon>
    </lineage>
</organism>
<evidence type="ECO:0000256" key="7">
    <source>
        <dbReference type="SAM" id="Phobius"/>
    </source>
</evidence>
<evidence type="ECO:0000313" key="9">
    <source>
        <dbReference type="Proteomes" id="UP000363590"/>
    </source>
</evidence>
<name>A0A5P9XPL5_ACITH</name>
<dbReference type="PRINTS" id="PR00953">
    <property type="entry name" value="TYPE3IMRPROT"/>
</dbReference>
<feature type="transmembrane region" description="Helical" evidence="7">
    <location>
        <begin position="79"/>
        <end position="109"/>
    </location>
</feature>
<evidence type="ECO:0000256" key="3">
    <source>
        <dbReference type="ARBA" id="ARBA00022475"/>
    </source>
</evidence>
<feature type="transmembrane region" description="Helical" evidence="7">
    <location>
        <begin position="12"/>
        <end position="33"/>
    </location>
</feature>
<evidence type="ECO:0000256" key="2">
    <source>
        <dbReference type="ARBA" id="ARBA00009772"/>
    </source>
</evidence>
<reference evidence="8 9" key="1">
    <citation type="submission" date="2019-10" db="EMBL/GenBank/DDBJ databases">
        <authorList>
            <person name="Wang R."/>
        </authorList>
    </citation>
    <scope>NUCLEOTIDE SEQUENCE [LARGE SCALE GENOMIC DNA]</scope>
    <source>
        <strain evidence="8 9">ATCC 19377</strain>
    </source>
</reference>
<dbReference type="GO" id="GO:0005886">
    <property type="term" value="C:plasma membrane"/>
    <property type="evidence" value="ECO:0007669"/>
    <property type="project" value="UniProtKB-SubCell"/>
</dbReference>
<dbReference type="RefSeq" id="WP_244947588.1">
    <property type="nucleotide sequence ID" value="NZ_CP045571.1"/>
</dbReference>
<evidence type="ECO:0000256" key="5">
    <source>
        <dbReference type="ARBA" id="ARBA00022989"/>
    </source>
</evidence>
<evidence type="ECO:0000256" key="6">
    <source>
        <dbReference type="ARBA" id="ARBA00023136"/>
    </source>
</evidence>
<dbReference type="Pfam" id="PF01311">
    <property type="entry name" value="Bac_export_1"/>
    <property type="match status" value="1"/>
</dbReference>
<keyword evidence="5 7" id="KW-1133">Transmembrane helix</keyword>
<accession>A0A5P9XPL5</accession>
<dbReference type="InterPro" id="IPR002010">
    <property type="entry name" value="T3SS_IM_R"/>
</dbReference>
<dbReference type="AlphaFoldDB" id="A0A5P9XPL5"/>
<sequence length="283" mass="29873">MIHFTSLQLEHWIGLVFWPFVRVLALLSTAPVFSATQVPVQVRVGLALLISVAIAPALPAMPAVHFLSGEGVVLLIQQLLIGFGLGFAITLIFSVIQFSGSVISLQMGLGFSSFFDPTTGVQVPTLSNFLNLLVLLLFMGMNGQLLVLATLMRSFTLLPVSASLSLNPSTWHLLVSEGAVIFSLGLAISTPVLGTSSLDIQPGSAGFLFSIFATKVLDTEIVPCGRPFGKKGRPMRSVLGFSESLPCPFSVSLPSAFQSGFPTFSPPCRRARGAASSNCCAGA</sequence>
<evidence type="ECO:0000256" key="4">
    <source>
        <dbReference type="ARBA" id="ARBA00022692"/>
    </source>
</evidence>
<gene>
    <name evidence="8" type="primary">fliR</name>
    <name evidence="8" type="ORF">GCD22_01238</name>
</gene>
<dbReference type="EMBL" id="CP045571">
    <property type="protein sequence ID" value="QFX95629.1"/>
    <property type="molecule type" value="Genomic_DNA"/>
</dbReference>
<keyword evidence="4 7" id="KW-0812">Transmembrane</keyword>
<comment type="similarity">
    <text evidence="2">Belongs to the FliR/MopE/SpaR family.</text>
</comment>